<evidence type="ECO:0008006" key="3">
    <source>
        <dbReference type="Google" id="ProtNLM"/>
    </source>
</evidence>
<reference evidence="1 2" key="1">
    <citation type="submission" date="2018-08" db="EMBL/GenBank/DDBJ databases">
        <title>Sequencing the genomes of 1000 actinobacteria strains.</title>
        <authorList>
            <person name="Klenk H.-P."/>
        </authorList>
    </citation>
    <scope>NUCLEOTIDE SEQUENCE [LARGE SCALE GENOMIC DNA]</scope>
    <source>
        <strain evidence="1 2">DSM 43927</strain>
    </source>
</reference>
<protein>
    <recommendedName>
        <fullName evidence="3">Tetratricopeptide repeat protein</fullName>
    </recommendedName>
</protein>
<dbReference type="EMBL" id="QTTT01000001">
    <property type="protein sequence ID" value="REF00587.1"/>
    <property type="molecule type" value="Genomic_DNA"/>
</dbReference>
<keyword evidence="2" id="KW-1185">Reference proteome</keyword>
<dbReference type="Proteomes" id="UP000256661">
    <property type="component" value="Unassembled WGS sequence"/>
</dbReference>
<organism evidence="1 2">
    <name type="scientific">Thermomonospora umbrina</name>
    <dbReference type="NCBI Taxonomy" id="111806"/>
    <lineage>
        <taxon>Bacteria</taxon>
        <taxon>Bacillati</taxon>
        <taxon>Actinomycetota</taxon>
        <taxon>Actinomycetes</taxon>
        <taxon>Streptosporangiales</taxon>
        <taxon>Thermomonosporaceae</taxon>
        <taxon>Thermomonospora</taxon>
    </lineage>
</organism>
<evidence type="ECO:0000313" key="1">
    <source>
        <dbReference type="EMBL" id="REF00587.1"/>
    </source>
</evidence>
<dbReference type="InterPro" id="IPR011990">
    <property type="entry name" value="TPR-like_helical_dom_sf"/>
</dbReference>
<dbReference type="SUPFAM" id="SSF48452">
    <property type="entry name" value="TPR-like"/>
    <property type="match status" value="1"/>
</dbReference>
<name>A0A3D9SXA4_9ACTN</name>
<dbReference type="AlphaFoldDB" id="A0A3D9SXA4"/>
<sequence>MNELAQILTMWAERFMPDHDRRTLLFGLSGAFAVAAAAPLFDRLPPGERERMAGVLADPDRLDETAITHAERMVQASRRQGDVLGPHAALQVVMAQRRMFQGILQAKPSGELLRRSQSVYAELTQLVGWLLFNIGDYQAAQHYYDEARTAAHDAQNVELVTYILCTMSHLATWQGKPRVGIDHAVAAEVWARRSQSPSALAYASDVAARAYAADGEWDACDEALDTERAALADIPTAAPAGNWWYFYDESFYWATKSGCSLLRGRPQDALAANAQALTLIDSTNLHNRAFTLAFQSEALMQQGEISEACQILSGVVRMTAVHKSRRVDQCILELRDQMNTRHGSTKDVAELDETLRTYRDASLLKGRRNNS</sequence>
<comment type="caution">
    <text evidence="1">The sequence shown here is derived from an EMBL/GenBank/DDBJ whole genome shotgun (WGS) entry which is preliminary data.</text>
</comment>
<evidence type="ECO:0000313" key="2">
    <source>
        <dbReference type="Proteomes" id="UP000256661"/>
    </source>
</evidence>
<dbReference type="Gene3D" id="1.25.40.10">
    <property type="entry name" value="Tetratricopeptide repeat domain"/>
    <property type="match status" value="1"/>
</dbReference>
<proteinExistence type="predicted"/>
<accession>A0A3D9SXA4</accession>
<gene>
    <name evidence="1" type="ORF">DFJ69_6138</name>
</gene>